<accession>A0A212L002</accession>
<protein>
    <submittedName>
        <fullName evidence="1">Uncharacterized protein</fullName>
    </submittedName>
</protein>
<dbReference type="EMBL" id="FMJC01000001">
    <property type="protein sequence ID" value="SCM70719.1"/>
    <property type="molecule type" value="Genomic_DNA"/>
</dbReference>
<sequence>MTGHPAQEVQLLSLALANFRVRPTMILLPESFDCSCPFGVLSSSKLSHGRHSRWAGYLQHCCKLL</sequence>
<name>A0A212L002_9BACT</name>
<proteinExistence type="predicted"/>
<reference evidence="1" key="1">
    <citation type="submission" date="2016-08" db="EMBL/GenBank/DDBJ databases">
        <authorList>
            <person name="Seilhamer J.J."/>
        </authorList>
    </citation>
    <scope>NUCLEOTIDE SEQUENCE</scope>
    <source>
        <strain evidence="1">86-1</strain>
    </source>
</reference>
<organism evidence="1">
    <name type="scientific">uncultured Desulfovibrio sp</name>
    <dbReference type="NCBI Taxonomy" id="167968"/>
    <lineage>
        <taxon>Bacteria</taxon>
        <taxon>Pseudomonadati</taxon>
        <taxon>Thermodesulfobacteriota</taxon>
        <taxon>Desulfovibrionia</taxon>
        <taxon>Desulfovibrionales</taxon>
        <taxon>Desulfovibrionaceae</taxon>
        <taxon>Desulfovibrio</taxon>
        <taxon>environmental samples</taxon>
    </lineage>
</organism>
<gene>
    <name evidence="1" type="ORF">KL86DES1_10583</name>
</gene>
<dbReference type="AlphaFoldDB" id="A0A212L002"/>
<evidence type="ECO:0000313" key="1">
    <source>
        <dbReference type="EMBL" id="SCM70719.1"/>
    </source>
</evidence>